<evidence type="ECO:0000256" key="8">
    <source>
        <dbReference type="ARBA" id="ARBA00023136"/>
    </source>
</evidence>
<dbReference type="PANTHER" id="PTHR28204">
    <property type="entry name" value="MITOCHONDRIAL DISTRIBUTION AND MORPHOLOGY PROTEIN 12"/>
    <property type="match status" value="1"/>
</dbReference>
<comment type="caution">
    <text evidence="12">The sequence shown here is derived from an EMBL/GenBank/DDBJ whole genome shotgun (WGS) entry which is preliminary data.</text>
</comment>
<feature type="region of interest" description="Disordered" evidence="10">
    <location>
        <begin position="201"/>
        <end position="256"/>
    </location>
</feature>
<dbReference type="EMBL" id="NPHW01003954">
    <property type="protein sequence ID" value="OXV08682.1"/>
    <property type="molecule type" value="Genomic_DNA"/>
</dbReference>
<evidence type="ECO:0000256" key="9">
    <source>
        <dbReference type="HAMAP-Rule" id="MF_03104"/>
    </source>
</evidence>
<keyword evidence="7 9" id="KW-0496">Mitochondrion</keyword>
<dbReference type="Proteomes" id="UP000243515">
    <property type="component" value="Unassembled WGS sequence"/>
</dbReference>
<evidence type="ECO:0000256" key="6">
    <source>
        <dbReference type="ARBA" id="ARBA00023121"/>
    </source>
</evidence>
<dbReference type="GO" id="GO:0005789">
    <property type="term" value="C:endoplasmic reticulum membrane"/>
    <property type="evidence" value="ECO:0007669"/>
    <property type="project" value="UniProtKB-SubCell"/>
</dbReference>
<reference evidence="12 13" key="1">
    <citation type="journal article" date="2015" name="Environ. Microbiol.">
        <title>Metagenome sequence of Elaphomyces granulatus from sporocarp tissue reveals Ascomycota ectomycorrhizal fingerprints of genome expansion and a Proteobacteria-rich microbiome.</title>
        <authorList>
            <person name="Quandt C.A."/>
            <person name="Kohler A."/>
            <person name="Hesse C.N."/>
            <person name="Sharpton T.J."/>
            <person name="Martin F."/>
            <person name="Spatafora J.W."/>
        </authorList>
    </citation>
    <scope>NUCLEOTIDE SEQUENCE [LARGE SCALE GENOMIC DNA]</scope>
    <source>
        <strain evidence="12 13">OSC145934</strain>
    </source>
</reference>
<evidence type="ECO:0000256" key="10">
    <source>
        <dbReference type="SAM" id="MobiDB-lite"/>
    </source>
</evidence>
<feature type="compositionally biased region" description="Acidic residues" evidence="10">
    <location>
        <begin position="70"/>
        <end position="88"/>
    </location>
</feature>
<dbReference type="GO" id="GO:0015914">
    <property type="term" value="P:phospholipid transport"/>
    <property type="evidence" value="ECO:0007669"/>
    <property type="project" value="TreeGrafter"/>
</dbReference>
<evidence type="ECO:0000256" key="1">
    <source>
        <dbReference type="ARBA" id="ARBA00004370"/>
    </source>
</evidence>
<feature type="region of interest" description="Disordered" evidence="10">
    <location>
        <begin position="366"/>
        <end position="398"/>
    </location>
</feature>
<keyword evidence="3 9" id="KW-1000">Mitochondrion outer membrane</keyword>
<keyword evidence="6" id="KW-0446">Lipid-binding</keyword>
<evidence type="ECO:0000256" key="5">
    <source>
        <dbReference type="ARBA" id="ARBA00023055"/>
    </source>
</evidence>
<dbReference type="GO" id="GO:1990456">
    <property type="term" value="P:mitochondrion-endoplasmic reticulum membrane tethering"/>
    <property type="evidence" value="ECO:0007669"/>
    <property type="project" value="TreeGrafter"/>
</dbReference>
<dbReference type="InterPro" id="IPR027532">
    <property type="entry name" value="Mdm12"/>
</dbReference>
<dbReference type="AlphaFoldDB" id="A0A232LX33"/>
<feature type="compositionally biased region" description="Polar residues" evidence="10">
    <location>
        <begin position="224"/>
        <end position="234"/>
    </location>
</feature>
<keyword evidence="2" id="KW-0813">Transport</keyword>
<feature type="region of interest" description="Disordered" evidence="10">
    <location>
        <begin position="70"/>
        <end position="125"/>
    </location>
</feature>
<gene>
    <name evidence="9" type="primary">MDM12</name>
    <name evidence="12" type="ORF">Egran_03556</name>
</gene>
<evidence type="ECO:0000256" key="2">
    <source>
        <dbReference type="ARBA" id="ARBA00022448"/>
    </source>
</evidence>
<comment type="subcellular location">
    <subcellularLocation>
        <location evidence="1">Membrane</location>
    </subcellularLocation>
    <subcellularLocation>
        <location evidence="9">Mitochondrion outer membrane</location>
        <topology evidence="9">Peripheral membrane protein</topology>
        <orientation evidence="9">Cytoplasmic side</orientation>
    </subcellularLocation>
    <subcellularLocation>
        <location evidence="9">Endoplasmic reticulum membrane</location>
        <topology evidence="9">Peripheral membrane protein</topology>
        <orientation evidence="9">Cytoplasmic side</orientation>
    </subcellularLocation>
    <text evidence="9">The ERMES/MDM complex localizes to a few discrete foci (around 10 per single cell), that represent mitochondria-endoplasmic reticulum junctions. These foci are often found next to mtDNA nucleoids.</text>
</comment>
<organism evidence="12 13">
    <name type="scientific">Elaphomyces granulatus</name>
    <dbReference type="NCBI Taxonomy" id="519963"/>
    <lineage>
        <taxon>Eukaryota</taxon>
        <taxon>Fungi</taxon>
        <taxon>Dikarya</taxon>
        <taxon>Ascomycota</taxon>
        <taxon>Pezizomycotina</taxon>
        <taxon>Eurotiomycetes</taxon>
        <taxon>Eurotiomycetidae</taxon>
        <taxon>Eurotiales</taxon>
        <taxon>Elaphomycetaceae</taxon>
        <taxon>Elaphomyces</taxon>
    </lineage>
</organism>
<keyword evidence="8 9" id="KW-0472">Membrane</keyword>
<comment type="function">
    <text evidence="9">Component of the ERMES/MDM complex, which serves as a molecular tether to connect the endoplasmic reticulum (ER) and mitochondria. Components of this complex are involved in the control of mitochondrial shape and protein biogenesis, and function in nonvesicular lipid trafficking between the ER and mitochondria. MDM12 is required for the interaction of the ER-resident membrane protein MMM1 and the outer mitochondrial membrane-resident beta-barrel protein MDM10. The MDM12-MMM1 subcomplex functions in the major beta-barrel assembly pathway that is responsible for biogenesis of all mitochondrial outer membrane beta-barrel proteins, and acts in a late step after the SAM complex. The MDM10-MDM12-MMM1 subcomplex further acts in the TOM40-specific pathway after the action of the MDM12-MMM1 complex. Essential for establishing and maintaining the structure of mitochondria and maintenance of mtDNA nucleoids.</text>
</comment>
<evidence type="ECO:0000313" key="13">
    <source>
        <dbReference type="Proteomes" id="UP000243515"/>
    </source>
</evidence>
<dbReference type="InterPro" id="IPR031468">
    <property type="entry name" value="SMP_LBD"/>
</dbReference>
<keyword evidence="4 9" id="KW-0256">Endoplasmic reticulum</keyword>
<dbReference type="GO" id="GO:0008289">
    <property type="term" value="F:lipid binding"/>
    <property type="evidence" value="ECO:0007669"/>
    <property type="project" value="UniProtKB-KW"/>
</dbReference>
<dbReference type="OrthoDB" id="3356905at2759"/>
<accession>A0A232LX33</accession>
<name>A0A232LX33_9EURO</name>
<comment type="similarity">
    <text evidence="9">Belongs to the MDM12 family.</text>
</comment>
<evidence type="ECO:0000256" key="3">
    <source>
        <dbReference type="ARBA" id="ARBA00022787"/>
    </source>
</evidence>
<dbReference type="PANTHER" id="PTHR28204:SF1">
    <property type="entry name" value="MITOCHONDRIAL DISTRIBUTION AND MORPHOLOGY PROTEIN 12"/>
    <property type="match status" value="1"/>
</dbReference>
<evidence type="ECO:0000313" key="12">
    <source>
        <dbReference type="EMBL" id="OXV08682.1"/>
    </source>
</evidence>
<evidence type="ECO:0000256" key="4">
    <source>
        <dbReference type="ARBA" id="ARBA00022824"/>
    </source>
</evidence>
<proteinExistence type="inferred from homology"/>
<dbReference type="GO" id="GO:0045040">
    <property type="term" value="P:protein insertion into mitochondrial outer membrane"/>
    <property type="evidence" value="ECO:0007669"/>
    <property type="project" value="UniProtKB-UniRule"/>
</dbReference>
<dbReference type="HAMAP" id="MF_03104">
    <property type="entry name" value="Mdm12"/>
    <property type="match status" value="1"/>
</dbReference>
<comment type="subunit">
    <text evidence="9">Component of the ER-mitochondria encounter structure (ERMES) or MDM complex, composed of MMM1, MDM10, MDM12 and MDM34. A MMM1 homodimer associates with one molecule of MDM12 on each side in a pairwise head-to-tail manner, and the SMP-LTD domains of MMM1 and MDM12 generate a continuous hydrophobic tunnel for phospholipid trafficking.</text>
</comment>
<keyword evidence="5" id="KW-0445">Lipid transport</keyword>
<dbReference type="PROSITE" id="PS51847">
    <property type="entry name" value="SMP"/>
    <property type="match status" value="1"/>
</dbReference>
<dbReference type="CDD" id="cd21672">
    <property type="entry name" value="SMP_Mdm12"/>
    <property type="match status" value="1"/>
</dbReference>
<sequence length="458" mass="50675">MSVDINWEKSTSGPDGEDLAERIRSFIHEKFQQVTLPRFIRSVEVHSFDFGTVPPELELKDFCDPFADFYDEDEGGEIPDTPEDLELPEEQRSPWYGHTDSRDHSYSEDQDIDQQPRIHAGHDTHPFDLRSHVAFGEHLNSHFLPRAGTPGIPGGTSNLGYHLMSLGGLSGAQTPLAAVAGGSPFANRWPESMLDHRPGFRRKAGVEGGVDNGRRQLSEAEAENISSLSRPSTANTMPGPGGGGGSMKSTKNKPLGEFSEHNVSVSAHQEAHPPSSFVTQSFQSPRRVRERSPEDFQVICHVKYAGDVKLSLAAEILLDYPMPSFVGLPLKLNITGLTFDGVAVLAYIRRRAHFCFLSPEDADTVVGSDHQEGATAGDYAPNNRHTDSNLPSGGHRLTPQKQADSLLQQIRVESEIGRQENGKQVLKNVGKVERFILDQVRRIFEEEFVFPSSWTFLL</sequence>
<evidence type="ECO:0000256" key="7">
    <source>
        <dbReference type="ARBA" id="ARBA00023128"/>
    </source>
</evidence>
<evidence type="ECO:0000259" key="11">
    <source>
        <dbReference type="PROSITE" id="PS51847"/>
    </source>
</evidence>
<dbReference type="Pfam" id="PF26544">
    <property type="entry name" value="Mdm12"/>
    <property type="match status" value="2"/>
</dbReference>
<protein>
    <recommendedName>
        <fullName evidence="9">Mitochondrial distribution and morphology protein 12</fullName>
    </recommendedName>
    <alternativeName>
        <fullName evidence="9">Mitochondrial inheritance component MDM12</fullName>
    </alternativeName>
</protein>
<keyword evidence="13" id="KW-1185">Reference proteome</keyword>
<feature type="compositionally biased region" description="Basic and acidic residues" evidence="10">
    <location>
        <begin position="114"/>
        <end position="125"/>
    </location>
</feature>
<feature type="domain" description="SMP-LTD" evidence="11">
    <location>
        <begin position="1"/>
        <end position="458"/>
    </location>
</feature>
<dbReference type="GO" id="GO:0032865">
    <property type="term" value="C:ERMES complex"/>
    <property type="evidence" value="ECO:0007669"/>
    <property type="project" value="UniProtKB-UniRule"/>
</dbReference>